<reference evidence="5" key="1">
    <citation type="journal article" date="2019" name="Int. J. Syst. Evol. Microbiol.">
        <title>The Global Catalogue of Microorganisms (GCM) 10K type strain sequencing project: providing services to taxonomists for standard genome sequencing and annotation.</title>
        <authorList>
            <consortium name="The Broad Institute Genomics Platform"/>
            <consortium name="The Broad Institute Genome Sequencing Center for Infectious Disease"/>
            <person name="Wu L."/>
            <person name="Ma J."/>
        </authorList>
    </citation>
    <scope>NUCLEOTIDE SEQUENCE [LARGE SCALE GENOMIC DNA]</scope>
    <source>
        <strain evidence="5">CGMCC 4.7317</strain>
    </source>
</reference>
<evidence type="ECO:0000256" key="2">
    <source>
        <dbReference type="ARBA" id="ARBA00023002"/>
    </source>
</evidence>
<sequence>MTRTPDAAAQQPPHALDPALRARLVAAVGDAHVLTDPDVTASYGEDWSRRFRGPVLAVVRPASTDEVAAVVAACVAARVPVLPQGGNTGLVGGSVPSHDGPACVVLSTRRLTRLDDVDKAAGQVTVGAGVTLAALHEHARAAGWAYGVDLAARDSATIGGTIGTNAGGIRVCCYGMTRRQVLGVEAVLPDGSVVSHLSGFAKDNTGYDIAGLMVGSEGTLGVVTAARLVLHRP</sequence>
<name>A0ABW1T4P8_9ACTN</name>
<dbReference type="PROSITE" id="PS51387">
    <property type="entry name" value="FAD_PCMH"/>
    <property type="match status" value="1"/>
</dbReference>
<dbReference type="Gene3D" id="3.30.465.10">
    <property type="match status" value="1"/>
</dbReference>
<proteinExistence type="predicted"/>
<dbReference type="SUPFAM" id="SSF56176">
    <property type="entry name" value="FAD-binding/transporter-associated domain-like"/>
    <property type="match status" value="1"/>
</dbReference>
<dbReference type="InterPro" id="IPR051264">
    <property type="entry name" value="FAD-oxidored/transferase_4"/>
</dbReference>
<dbReference type="PANTHER" id="PTHR43716">
    <property type="entry name" value="D-2-HYDROXYGLUTARATE DEHYDROGENASE, MITOCHONDRIAL"/>
    <property type="match status" value="1"/>
</dbReference>
<dbReference type="InterPro" id="IPR016169">
    <property type="entry name" value="FAD-bd_PCMH_sub2"/>
</dbReference>
<dbReference type="PANTHER" id="PTHR43716:SF1">
    <property type="entry name" value="D-2-HYDROXYGLUTARATE DEHYDROGENASE, MITOCHONDRIAL"/>
    <property type="match status" value="1"/>
</dbReference>
<dbReference type="RefSeq" id="WP_386769044.1">
    <property type="nucleotide sequence ID" value="NZ_JBHSTI010000067.1"/>
</dbReference>
<dbReference type="InterPro" id="IPR016166">
    <property type="entry name" value="FAD-bd_PCMH"/>
</dbReference>
<dbReference type="InterPro" id="IPR006094">
    <property type="entry name" value="Oxid_FAD_bind_N"/>
</dbReference>
<dbReference type="Proteomes" id="UP001596138">
    <property type="component" value="Unassembled WGS sequence"/>
</dbReference>
<evidence type="ECO:0000256" key="1">
    <source>
        <dbReference type="ARBA" id="ARBA00001974"/>
    </source>
</evidence>
<dbReference type="InterPro" id="IPR016167">
    <property type="entry name" value="FAD-bd_PCMH_sub1"/>
</dbReference>
<feature type="domain" description="FAD-binding PCMH-type" evidence="3">
    <location>
        <begin position="51"/>
        <end position="233"/>
    </location>
</feature>
<protein>
    <submittedName>
        <fullName evidence="4">FAD-binding oxidoreductase</fullName>
    </submittedName>
</protein>
<comment type="cofactor">
    <cofactor evidence="1">
        <name>FAD</name>
        <dbReference type="ChEBI" id="CHEBI:57692"/>
    </cofactor>
</comment>
<accession>A0ABW1T4P8</accession>
<keyword evidence="5" id="KW-1185">Reference proteome</keyword>
<keyword evidence="2" id="KW-0560">Oxidoreductase</keyword>
<organism evidence="4 5">
    <name type="scientific">Longivirga aurantiaca</name>
    <dbReference type="NCBI Taxonomy" id="1837743"/>
    <lineage>
        <taxon>Bacteria</taxon>
        <taxon>Bacillati</taxon>
        <taxon>Actinomycetota</taxon>
        <taxon>Actinomycetes</taxon>
        <taxon>Sporichthyales</taxon>
        <taxon>Sporichthyaceae</taxon>
        <taxon>Longivirga</taxon>
    </lineage>
</organism>
<evidence type="ECO:0000259" key="3">
    <source>
        <dbReference type="PROSITE" id="PS51387"/>
    </source>
</evidence>
<comment type="caution">
    <text evidence="4">The sequence shown here is derived from an EMBL/GenBank/DDBJ whole genome shotgun (WGS) entry which is preliminary data.</text>
</comment>
<evidence type="ECO:0000313" key="5">
    <source>
        <dbReference type="Proteomes" id="UP001596138"/>
    </source>
</evidence>
<feature type="non-terminal residue" evidence="4">
    <location>
        <position position="233"/>
    </location>
</feature>
<dbReference type="EMBL" id="JBHSTI010000067">
    <property type="protein sequence ID" value="MFC6239733.1"/>
    <property type="molecule type" value="Genomic_DNA"/>
</dbReference>
<gene>
    <name evidence="4" type="ORF">ACFQGU_17820</name>
</gene>
<dbReference type="InterPro" id="IPR036318">
    <property type="entry name" value="FAD-bd_PCMH-like_sf"/>
</dbReference>
<dbReference type="Pfam" id="PF01565">
    <property type="entry name" value="FAD_binding_4"/>
    <property type="match status" value="1"/>
</dbReference>
<evidence type="ECO:0000313" key="4">
    <source>
        <dbReference type="EMBL" id="MFC6239733.1"/>
    </source>
</evidence>
<dbReference type="Gene3D" id="3.30.43.10">
    <property type="entry name" value="Uridine Diphospho-n-acetylenolpyruvylglucosamine Reductase, domain 2"/>
    <property type="match status" value="1"/>
</dbReference>